<dbReference type="PANTHER" id="PTHR33677">
    <property type="entry name" value="TRANSCRIPTIONAL REPRESSOR FRMR-RELATED"/>
    <property type="match status" value="1"/>
</dbReference>
<evidence type="ECO:0000313" key="3">
    <source>
        <dbReference type="EMBL" id="MFC3689231.1"/>
    </source>
</evidence>
<name>A0ABV7WH90_9MICO</name>
<dbReference type="Gene3D" id="1.20.58.1000">
    <property type="entry name" value="Metal-sensitive repressor, helix protomer"/>
    <property type="match status" value="1"/>
</dbReference>
<comment type="caution">
    <text evidence="3">The sequence shown here is derived from an EMBL/GenBank/DDBJ whole genome shotgun (WGS) entry which is preliminary data.</text>
</comment>
<accession>A0ABV7WH90</accession>
<keyword evidence="4" id="KW-1185">Reference proteome</keyword>
<evidence type="ECO:0000256" key="2">
    <source>
        <dbReference type="ARBA" id="ARBA00023008"/>
    </source>
</evidence>
<protein>
    <submittedName>
        <fullName evidence="3">Metal-sensitive transcriptional regulator</fullName>
    </submittedName>
</protein>
<dbReference type="Pfam" id="PF02583">
    <property type="entry name" value="Trns_repr_metal"/>
    <property type="match status" value="1"/>
</dbReference>
<dbReference type="RefSeq" id="WP_376983898.1">
    <property type="nucleotide sequence ID" value="NZ_JBHRWW010000008.1"/>
</dbReference>
<dbReference type="InterPro" id="IPR038390">
    <property type="entry name" value="Metal_Tscrpt_repr_sf"/>
</dbReference>
<reference evidence="4" key="1">
    <citation type="journal article" date="2019" name="Int. J. Syst. Evol. Microbiol.">
        <title>The Global Catalogue of Microorganisms (GCM) 10K type strain sequencing project: providing services to taxonomists for standard genome sequencing and annotation.</title>
        <authorList>
            <consortium name="The Broad Institute Genomics Platform"/>
            <consortium name="The Broad Institute Genome Sequencing Center for Infectious Disease"/>
            <person name="Wu L."/>
            <person name="Ma J."/>
        </authorList>
    </citation>
    <scope>NUCLEOTIDE SEQUENCE [LARGE SCALE GENOMIC DNA]</scope>
    <source>
        <strain evidence="4">NCAIM B.02333</strain>
    </source>
</reference>
<keyword evidence="2" id="KW-0186">Copper</keyword>
<evidence type="ECO:0000256" key="1">
    <source>
        <dbReference type="ARBA" id="ARBA00005428"/>
    </source>
</evidence>
<gene>
    <name evidence="3" type="ORF">ACFOLH_12855</name>
</gene>
<dbReference type="InterPro" id="IPR003735">
    <property type="entry name" value="Metal_Tscrpt_repr"/>
</dbReference>
<dbReference type="EMBL" id="JBHRWW010000008">
    <property type="protein sequence ID" value="MFC3689231.1"/>
    <property type="molecule type" value="Genomic_DNA"/>
</dbReference>
<organism evidence="3 4">
    <name type="scientific">Aquipuribacter hungaricus</name>
    <dbReference type="NCBI Taxonomy" id="545624"/>
    <lineage>
        <taxon>Bacteria</taxon>
        <taxon>Bacillati</taxon>
        <taxon>Actinomycetota</taxon>
        <taxon>Actinomycetes</taxon>
        <taxon>Micrococcales</taxon>
        <taxon>Intrasporangiaceae</taxon>
        <taxon>Aquipuribacter</taxon>
    </lineage>
</organism>
<comment type="similarity">
    <text evidence="1">Belongs to the CsoR family.</text>
</comment>
<sequence length="86" mass="9695">MSEQVRADVLLRLRKVSGQVAGITRMVEDDRYCVDVLQQLSAVTSAVEAVSKVVVRNYLERCVTDAINGGDPLIYDELMRVVFKHR</sequence>
<dbReference type="CDD" id="cd10148">
    <property type="entry name" value="CsoR-like_DUF156"/>
    <property type="match status" value="1"/>
</dbReference>
<dbReference type="Proteomes" id="UP001595685">
    <property type="component" value="Unassembled WGS sequence"/>
</dbReference>
<evidence type="ECO:0000313" key="4">
    <source>
        <dbReference type="Proteomes" id="UP001595685"/>
    </source>
</evidence>
<proteinExistence type="inferred from homology"/>